<dbReference type="Proteomes" id="UP000595038">
    <property type="component" value="Chromosome"/>
</dbReference>
<feature type="domain" description="DUF7296" evidence="1">
    <location>
        <begin position="1"/>
        <end position="65"/>
    </location>
</feature>
<name>A0AB37GRZ0_BACLI</name>
<dbReference type="Pfam" id="PF23969">
    <property type="entry name" value="DUF7296"/>
    <property type="match status" value="1"/>
</dbReference>
<proteinExistence type="predicted"/>
<organism evidence="2 3">
    <name type="scientific">Bacillus licheniformis</name>
    <dbReference type="NCBI Taxonomy" id="1402"/>
    <lineage>
        <taxon>Bacteria</taxon>
        <taxon>Bacillati</taxon>
        <taxon>Bacillota</taxon>
        <taxon>Bacilli</taxon>
        <taxon>Bacillales</taxon>
        <taxon>Bacillaceae</taxon>
        <taxon>Bacillus</taxon>
    </lineage>
</organism>
<gene>
    <name evidence="2" type="ORF">I6G80_19190</name>
</gene>
<dbReference type="AlphaFoldDB" id="A0AB37GRZ0"/>
<dbReference type="InterPro" id="IPR055720">
    <property type="entry name" value="DUF7296"/>
</dbReference>
<evidence type="ECO:0000313" key="2">
    <source>
        <dbReference type="EMBL" id="QPR71925.1"/>
    </source>
</evidence>
<dbReference type="EMBL" id="CP065647">
    <property type="protein sequence ID" value="QPR71925.1"/>
    <property type="molecule type" value="Genomic_DNA"/>
</dbReference>
<protein>
    <recommendedName>
        <fullName evidence="1">DUF7296 domain-containing protein</fullName>
    </recommendedName>
</protein>
<evidence type="ECO:0000313" key="3">
    <source>
        <dbReference type="Proteomes" id="UP000595038"/>
    </source>
</evidence>
<dbReference type="RefSeq" id="WP_023856103.1">
    <property type="nucleotide sequence ID" value="NZ_CAMFKN010000019.1"/>
</dbReference>
<accession>A0AB37GRZ0</accession>
<reference evidence="2 3" key="1">
    <citation type="submission" date="2020-12" db="EMBL/GenBank/DDBJ databases">
        <title>FDA dAtabase for Regulatory Grade micrObial Sequences (FDA-ARGOS): Supporting development and validation of Infectious Disease Dx tests.</title>
        <authorList>
            <person name="Nelson B."/>
            <person name="Plummer A."/>
            <person name="Tallon L."/>
            <person name="Sadzewicz L."/>
            <person name="Zhao X."/>
            <person name="Boylan J."/>
            <person name="Ott S."/>
            <person name="Bowen H."/>
            <person name="Vavikolanu K."/>
            <person name="Mehta A."/>
            <person name="Aluvathingal J."/>
            <person name="Nadendla S."/>
            <person name="Myers T."/>
            <person name="Yan Y."/>
            <person name="Sichtig H."/>
        </authorList>
    </citation>
    <scope>NUCLEOTIDE SEQUENCE [LARGE SCALE GENOMIC DNA]</scope>
    <source>
        <strain evidence="2 3">FDAARGOS_923</strain>
    </source>
</reference>
<sequence length="161" mass="18428">MAFYEYTQNNSGGSFLTNDKLCHRIFIEANSYEEADTIAEGLGVYWNGVSEGIDCDCCGDRWGIADPVDLDRINKKGWEAGVYSNIASPEKEEEWKARYGNYPIHTAPTWSDYIFRSYSGKVSFENVEQYAQFLADEYGWTTPDARIFYKNGAVTEVFKNR</sequence>
<evidence type="ECO:0000259" key="1">
    <source>
        <dbReference type="Pfam" id="PF23969"/>
    </source>
</evidence>